<dbReference type="SUPFAM" id="SSF52172">
    <property type="entry name" value="CheY-like"/>
    <property type="match status" value="1"/>
</dbReference>
<comment type="caution">
    <text evidence="7">The sequence shown here is derived from an EMBL/GenBank/DDBJ whole genome shotgun (WGS) entry which is preliminary data.</text>
</comment>
<dbReference type="InterPro" id="IPR018060">
    <property type="entry name" value="HTH_AraC"/>
</dbReference>
<evidence type="ECO:0000256" key="1">
    <source>
        <dbReference type="ARBA" id="ARBA00023015"/>
    </source>
</evidence>
<dbReference type="Proteomes" id="UP001597214">
    <property type="component" value="Unassembled WGS sequence"/>
</dbReference>
<dbReference type="InterPro" id="IPR001789">
    <property type="entry name" value="Sig_transdc_resp-reg_receiver"/>
</dbReference>
<gene>
    <name evidence="7" type="ORF">ACFSCX_02645</name>
</gene>
<dbReference type="PROSITE" id="PS50110">
    <property type="entry name" value="RESPONSE_REGULATORY"/>
    <property type="match status" value="1"/>
</dbReference>
<dbReference type="Pfam" id="PF12833">
    <property type="entry name" value="HTH_18"/>
    <property type="match status" value="1"/>
</dbReference>
<evidence type="ECO:0000256" key="2">
    <source>
        <dbReference type="ARBA" id="ARBA00023125"/>
    </source>
</evidence>
<evidence type="ECO:0000256" key="3">
    <source>
        <dbReference type="ARBA" id="ARBA00023163"/>
    </source>
</evidence>
<proteinExistence type="predicted"/>
<dbReference type="PANTHER" id="PTHR43280:SF28">
    <property type="entry name" value="HTH-TYPE TRANSCRIPTIONAL ACTIVATOR RHAS"/>
    <property type="match status" value="1"/>
</dbReference>
<dbReference type="SMART" id="SM00448">
    <property type="entry name" value="REC"/>
    <property type="match status" value="1"/>
</dbReference>
<evidence type="ECO:0000313" key="7">
    <source>
        <dbReference type="EMBL" id="MFD1735452.1"/>
    </source>
</evidence>
<dbReference type="SUPFAM" id="SSF46689">
    <property type="entry name" value="Homeodomain-like"/>
    <property type="match status" value="2"/>
</dbReference>
<dbReference type="Gene3D" id="3.40.50.2300">
    <property type="match status" value="1"/>
</dbReference>
<dbReference type="SMART" id="SM00342">
    <property type="entry name" value="HTH_ARAC"/>
    <property type="match status" value="1"/>
</dbReference>
<dbReference type="PROSITE" id="PS00041">
    <property type="entry name" value="HTH_ARAC_FAMILY_1"/>
    <property type="match status" value="1"/>
</dbReference>
<dbReference type="Gene3D" id="1.10.10.60">
    <property type="entry name" value="Homeodomain-like"/>
    <property type="match status" value="2"/>
</dbReference>
<dbReference type="CDD" id="cd17536">
    <property type="entry name" value="REC_YesN-like"/>
    <property type="match status" value="1"/>
</dbReference>
<dbReference type="Pfam" id="PF00072">
    <property type="entry name" value="Response_reg"/>
    <property type="match status" value="1"/>
</dbReference>
<keyword evidence="8" id="KW-1185">Reference proteome</keyword>
<evidence type="ECO:0000259" key="5">
    <source>
        <dbReference type="PROSITE" id="PS01124"/>
    </source>
</evidence>
<dbReference type="InterPro" id="IPR009057">
    <property type="entry name" value="Homeodomain-like_sf"/>
</dbReference>
<keyword evidence="4" id="KW-0597">Phosphoprotein</keyword>
<accession>A0ABW4LJR1</accession>
<keyword evidence="3" id="KW-0804">Transcription</keyword>
<feature type="modified residue" description="4-aspartylphosphate" evidence="4">
    <location>
        <position position="56"/>
    </location>
</feature>
<dbReference type="PANTHER" id="PTHR43280">
    <property type="entry name" value="ARAC-FAMILY TRANSCRIPTIONAL REGULATOR"/>
    <property type="match status" value="1"/>
</dbReference>
<evidence type="ECO:0000313" key="8">
    <source>
        <dbReference type="Proteomes" id="UP001597214"/>
    </source>
</evidence>
<dbReference type="InterPro" id="IPR018062">
    <property type="entry name" value="HTH_AraC-typ_CS"/>
</dbReference>
<organism evidence="7 8">
    <name type="scientific">Bacillus salitolerans</name>
    <dbReference type="NCBI Taxonomy" id="1437434"/>
    <lineage>
        <taxon>Bacteria</taxon>
        <taxon>Bacillati</taxon>
        <taxon>Bacillota</taxon>
        <taxon>Bacilli</taxon>
        <taxon>Bacillales</taxon>
        <taxon>Bacillaceae</taxon>
        <taxon>Bacillus</taxon>
    </lineage>
</organism>
<dbReference type="InterPro" id="IPR020449">
    <property type="entry name" value="Tscrpt_reg_AraC-type_HTH"/>
</dbReference>
<protein>
    <submittedName>
        <fullName evidence="7">Response regulator</fullName>
    </submittedName>
</protein>
<sequence>MQKTILIVDDEPVTRQGLKKTLESWALSKYKIVSTDHANSALEVLNNEKVHLIITDICMPGTTGLEMLKLLKEKHQFPVVIIISAHSDFNYAKEAIEIGVVNYLLKPIDKQKLIIEVEKALEIEQKRERVDMIERVVDDQLVNIKMEDQIDSQVKRAIKFVEDNMSNHEKLCLTEVAKQVHLNASYFSVLFKEHTNMTFSEYVTRCRIQKAKNLLLTSCLSISEIAELVGYRTPKYFNKIFKEYEGLTPSQYKKK</sequence>
<evidence type="ECO:0000256" key="4">
    <source>
        <dbReference type="PROSITE-ProRule" id="PRU00169"/>
    </source>
</evidence>
<keyword evidence="2" id="KW-0238">DNA-binding</keyword>
<dbReference type="InterPro" id="IPR011006">
    <property type="entry name" value="CheY-like_superfamily"/>
</dbReference>
<dbReference type="EMBL" id="JBHUEM010000003">
    <property type="protein sequence ID" value="MFD1735452.1"/>
    <property type="molecule type" value="Genomic_DNA"/>
</dbReference>
<feature type="domain" description="Response regulatory" evidence="6">
    <location>
        <begin position="4"/>
        <end position="121"/>
    </location>
</feature>
<evidence type="ECO:0000259" key="6">
    <source>
        <dbReference type="PROSITE" id="PS50110"/>
    </source>
</evidence>
<dbReference type="RefSeq" id="WP_377926552.1">
    <property type="nucleotide sequence ID" value="NZ_JBHUEM010000003.1"/>
</dbReference>
<reference evidence="8" key="1">
    <citation type="journal article" date="2019" name="Int. J. Syst. Evol. Microbiol.">
        <title>The Global Catalogue of Microorganisms (GCM) 10K type strain sequencing project: providing services to taxonomists for standard genome sequencing and annotation.</title>
        <authorList>
            <consortium name="The Broad Institute Genomics Platform"/>
            <consortium name="The Broad Institute Genome Sequencing Center for Infectious Disease"/>
            <person name="Wu L."/>
            <person name="Ma J."/>
        </authorList>
    </citation>
    <scope>NUCLEOTIDE SEQUENCE [LARGE SCALE GENOMIC DNA]</scope>
    <source>
        <strain evidence="8">CCUG 49339</strain>
    </source>
</reference>
<feature type="domain" description="HTH araC/xylS-type" evidence="5">
    <location>
        <begin position="155"/>
        <end position="255"/>
    </location>
</feature>
<keyword evidence="1" id="KW-0805">Transcription regulation</keyword>
<dbReference type="PRINTS" id="PR00032">
    <property type="entry name" value="HTHARAC"/>
</dbReference>
<dbReference type="PROSITE" id="PS01124">
    <property type="entry name" value="HTH_ARAC_FAMILY_2"/>
    <property type="match status" value="1"/>
</dbReference>
<name>A0ABW4LJR1_9BACI</name>